<evidence type="ECO:0000313" key="1">
    <source>
        <dbReference type="EMBL" id="GEZ25879.1"/>
    </source>
</evidence>
<proteinExistence type="predicted"/>
<accession>A0A699I681</accession>
<organism evidence="1">
    <name type="scientific">Tanacetum cinerariifolium</name>
    <name type="common">Dalmatian daisy</name>
    <name type="synonym">Chrysanthemum cinerariifolium</name>
    <dbReference type="NCBI Taxonomy" id="118510"/>
    <lineage>
        <taxon>Eukaryota</taxon>
        <taxon>Viridiplantae</taxon>
        <taxon>Streptophyta</taxon>
        <taxon>Embryophyta</taxon>
        <taxon>Tracheophyta</taxon>
        <taxon>Spermatophyta</taxon>
        <taxon>Magnoliopsida</taxon>
        <taxon>eudicotyledons</taxon>
        <taxon>Gunneridae</taxon>
        <taxon>Pentapetalae</taxon>
        <taxon>asterids</taxon>
        <taxon>campanulids</taxon>
        <taxon>Asterales</taxon>
        <taxon>Asteraceae</taxon>
        <taxon>Asteroideae</taxon>
        <taxon>Anthemideae</taxon>
        <taxon>Anthemidinae</taxon>
        <taxon>Tanacetum</taxon>
    </lineage>
</organism>
<gene>
    <name evidence="1" type="ORF">Tci_497852</name>
</gene>
<protein>
    <submittedName>
        <fullName evidence="1">Uncharacterized protein</fullName>
    </submittedName>
</protein>
<sequence length="85" mass="9747">MATTSNPDRIAETKGKMIAIEPEVTSITDLRPTDCNKIIEAIVYGKWISKHVQKRQPTRFCCILMDKQVTLIQANMDVKDTEYFN</sequence>
<dbReference type="AlphaFoldDB" id="A0A699I681"/>
<comment type="caution">
    <text evidence="1">The sequence shown here is derived from an EMBL/GenBank/DDBJ whole genome shotgun (WGS) entry which is preliminary data.</text>
</comment>
<dbReference type="EMBL" id="BKCJ010258070">
    <property type="protein sequence ID" value="GEZ25879.1"/>
    <property type="molecule type" value="Genomic_DNA"/>
</dbReference>
<name>A0A699I681_TANCI</name>
<reference evidence="1" key="1">
    <citation type="journal article" date="2019" name="Sci. Rep.">
        <title>Draft genome of Tanacetum cinerariifolium, the natural source of mosquito coil.</title>
        <authorList>
            <person name="Yamashiro T."/>
            <person name="Shiraishi A."/>
            <person name="Satake H."/>
            <person name="Nakayama K."/>
        </authorList>
    </citation>
    <scope>NUCLEOTIDE SEQUENCE</scope>
</reference>